<organism evidence="2 3">
    <name type="scientific">Clostridium folliculivorans</name>
    <dbReference type="NCBI Taxonomy" id="2886038"/>
    <lineage>
        <taxon>Bacteria</taxon>
        <taxon>Bacillati</taxon>
        <taxon>Bacillota</taxon>
        <taxon>Clostridia</taxon>
        <taxon>Eubacteriales</taxon>
        <taxon>Clostridiaceae</taxon>
        <taxon>Clostridium</taxon>
    </lineage>
</organism>
<dbReference type="InterPro" id="IPR014710">
    <property type="entry name" value="RmlC-like_jellyroll"/>
</dbReference>
<accession>A0A9W5XY72</accession>
<sequence length="282" mass="31616">MFNTYKTYPLPYYMSNQVYTPYFFSQSPNENIPFTSELQHNSKRDLLQSSTDDGQIQLEGYIAERFVVNIEEATKSNNTFRTTLWTGSHLQLTIMSINVGEDIGLEVHPNLDQFIRIEEGQGIIQIGSSQYILNFQKNIYDNFAILIPAGRWHNIINTGNKPLKLYSIYAPPQHPLGTVHITKVDAQAAEKNNIRNYQNDLRAPESNKVFTLSELAQYDGTKGNPAYVSVNGIVYDVSSISKWSGGTHYGLTAGKDLTAEFETCHGVPSKLSKLPIVGVLKG</sequence>
<dbReference type="Pfam" id="PF07883">
    <property type="entry name" value="Cupin_2"/>
    <property type="match status" value="1"/>
</dbReference>
<gene>
    <name evidence="2" type="ORF">CFOLD11_00290</name>
</gene>
<dbReference type="Proteomes" id="UP001057868">
    <property type="component" value="Unassembled WGS sequence"/>
</dbReference>
<evidence type="ECO:0000313" key="2">
    <source>
        <dbReference type="EMBL" id="GKU23203.1"/>
    </source>
</evidence>
<name>A0A9W5XY72_9CLOT</name>
<keyword evidence="3" id="KW-1185">Reference proteome</keyword>
<comment type="caution">
    <text evidence="2">The sequence shown here is derived from an EMBL/GenBank/DDBJ whole genome shotgun (WGS) entry which is preliminary data.</text>
</comment>
<dbReference type="SUPFAM" id="SSF51182">
    <property type="entry name" value="RmlC-like cupins"/>
    <property type="match status" value="1"/>
</dbReference>
<feature type="domain" description="Cytochrome b5 heme-binding" evidence="1">
    <location>
        <begin position="210"/>
        <end position="281"/>
    </location>
</feature>
<protein>
    <recommendedName>
        <fullName evidence="1">Cytochrome b5 heme-binding domain-containing protein</fullName>
    </recommendedName>
</protein>
<evidence type="ECO:0000259" key="1">
    <source>
        <dbReference type="SMART" id="SM01117"/>
    </source>
</evidence>
<dbReference type="SMART" id="SM01117">
    <property type="entry name" value="Cyt-b5"/>
    <property type="match status" value="1"/>
</dbReference>
<dbReference type="InterPro" id="IPR001199">
    <property type="entry name" value="Cyt_B5-like_heme/steroid-bd"/>
</dbReference>
<dbReference type="InterPro" id="IPR013096">
    <property type="entry name" value="Cupin_2"/>
</dbReference>
<dbReference type="PANTHER" id="PTHR43346:SF1">
    <property type="entry name" value="QUERCETIN 2,3-DIOXYGENASE-RELATED"/>
    <property type="match status" value="1"/>
</dbReference>
<dbReference type="InterPro" id="IPR011051">
    <property type="entry name" value="RmlC_Cupin_sf"/>
</dbReference>
<dbReference type="CDD" id="cd02223">
    <property type="entry name" value="cupin_Bh2720-like"/>
    <property type="match status" value="1"/>
</dbReference>
<dbReference type="Gene3D" id="2.60.120.10">
    <property type="entry name" value="Jelly Rolls"/>
    <property type="match status" value="1"/>
</dbReference>
<dbReference type="SUPFAM" id="SSF55856">
    <property type="entry name" value="Cytochrome b5-like heme/steroid binding domain"/>
    <property type="match status" value="1"/>
</dbReference>
<dbReference type="Gene3D" id="3.10.120.10">
    <property type="entry name" value="Cytochrome b5-like heme/steroid binding domain"/>
    <property type="match status" value="1"/>
</dbReference>
<evidence type="ECO:0000313" key="3">
    <source>
        <dbReference type="Proteomes" id="UP001057868"/>
    </source>
</evidence>
<dbReference type="InterPro" id="IPR036400">
    <property type="entry name" value="Cyt_B5-like_heme/steroid_sf"/>
</dbReference>
<dbReference type="InterPro" id="IPR052538">
    <property type="entry name" value="Flavonoid_dioxygenase-like"/>
</dbReference>
<dbReference type="AlphaFoldDB" id="A0A9W5XY72"/>
<proteinExistence type="predicted"/>
<dbReference type="EMBL" id="BQXY01000001">
    <property type="protein sequence ID" value="GKU23203.1"/>
    <property type="molecule type" value="Genomic_DNA"/>
</dbReference>
<dbReference type="Pfam" id="PF00173">
    <property type="entry name" value="Cyt-b5"/>
    <property type="match status" value="1"/>
</dbReference>
<dbReference type="PANTHER" id="PTHR43346">
    <property type="entry name" value="LIGAND BINDING DOMAIN PROTEIN, PUTATIVE (AFU_ORTHOLOGUE AFUA_6G14370)-RELATED"/>
    <property type="match status" value="1"/>
</dbReference>
<reference evidence="2" key="1">
    <citation type="journal article" date="2023" name="Int. J. Syst. Evol. Microbiol.">
        <title>&lt;i&gt;Clostridium folliculivorans&lt;/i&gt; sp. nov., isolated from soil samples of an organic paddy in Japan.</title>
        <authorList>
            <person name="Tazawa J."/>
            <person name="Kobayashi H."/>
            <person name="Tanizawa Y."/>
            <person name="Uchino A."/>
            <person name="Tanaka F."/>
            <person name="Urashima Y."/>
            <person name="Miura S."/>
            <person name="Sakamoto M."/>
            <person name="Ohkuma M."/>
            <person name="Tohno M."/>
        </authorList>
    </citation>
    <scope>NUCLEOTIDE SEQUENCE</scope>
    <source>
        <strain evidence="2">D1-1</strain>
    </source>
</reference>